<dbReference type="EnsemblPlants" id="QL02p057770:mrna">
    <property type="protein sequence ID" value="QL02p057770:mrna"/>
    <property type="gene ID" value="QL02p057770"/>
</dbReference>
<protein>
    <recommendedName>
        <fullName evidence="1">DUF7054 domain-containing protein</fullName>
    </recommendedName>
</protein>
<dbReference type="InParanoid" id="A0A7N2KXZ4"/>
<dbReference type="PANTHER" id="PTHR33270:SF5">
    <property type="entry name" value="GB|AAC00605.1"/>
    <property type="match status" value="1"/>
</dbReference>
<dbReference type="AlphaFoldDB" id="A0A7N2KXZ4"/>
<gene>
    <name evidence="2" type="primary">LOC115974766</name>
</gene>
<dbReference type="Pfam" id="PF23156">
    <property type="entry name" value="DUF7054"/>
    <property type="match status" value="1"/>
</dbReference>
<dbReference type="InterPro" id="IPR055482">
    <property type="entry name" value="DUF7054"/>
</dbReference>
<proteinExistence type="predicted"/>
<organism evidence="2 3">
    <name type="scientific">Quercus lobata</name>
    <name type="common">Valley oak</name>
    <dbReference type="NCBI Taxonomy" id="97700"/>
    <lineage>
        <taxon>Eukaryota</taxon>
        <taxon>Viridiplantae</taxon>
        <taxon>Streptophyta</taxon>
        <taxon>Embryophyta</taxon>
        <taxon>Tracheophyta</taxon>
        <taxon>Spermatophyta</taxon>
        <taxon>Magnoliopsida</taxon>
        <taxon>eudicotyledons</taxon>
        <taxon>Gunneridae</taxon>
        <taxon>Pentapetalae</taxon>
        <taxon>rosids</taxon>
        <taxon>fabids</taxon>
        <taxon>Fagales</taxon>
        <taxon>Fagaceae</taxon>
        <taxon>Quercus</taxon>
    </lineage>
</organism>
<reference evidence="2" key="2">
    <citation type="submission" date="2021-01" db="UniProtKB">
        <authorList>
            <consortium name="EnsemblPlants"/>
        </authorList>
    </citation>
    <scope>IDENTIFICATION</scope>
</reference>
<sequence>MLKRTVSEKSVLLKHKKNKEAQTNVKNNRFLITVNVVGSVGPIRFVVNEDDLVAGVIDTTLKSYARLGRLPVLGSDVNNFFLYPAAKFETLNPWERIGTHGERNFGLYKKKSESQITKEMSEMIDQKGSGRLKDWVNRSLSFKVLSH</sequence>
<keyword evidence="3" id="KW-1185">Reference proteome</keyword>
<evidence type="ECO:0000313" key="3">
    <source>
        <dbReference type="Proteomes" id="UP000594261"/>
    </source>
</evidence>
<dbReference type="KEGG" id="qlo:115974766"/>
<dbReference type="Gramene" id="QL02p057770:mrna">
    <property type="protein sequence ID" value="QL02p057770:mrna"/>
    <property type="gene ID" value="QL02p057770"/>
</dbReference>
<dbReference type="Proteomes" id="UP000594261">
    <property type="component" value="Chromosome 2"/>
</dbReference>
<dbReference type="OMA" id="SWRAWFN"/>
<feature type="domain" description="DUF7054" evidence="1">
    <location>
        <begin position="26"/>
        <end position="107"/>
    </location>
</feature>
<reference evidence="3" key="1">
    <citation type="journal article" date="2016" name="G3 (Bethesda)">
        <title>First Draft Assembly and Annotation of the Genome of a California Endemic Oak Quercus lobata Nee (Fagaceae).</title>
        <authorList>
            <person name="Sork V.L."/>
            <person name="Fitz-Gibbon S.T."/>
            <person name="Puiu D."/>
            <person name="Crepeau M."/>
            <person name="Gugger P.F."/>
            <person name="Sherman R."/>
            <person name="Stevens K."/>
            <person name="Langley C.H."/>
            <person name="Pellegrini M."/>
            <person name="Salzberg S.L."/>
        </authorList>
    </citation>
    <scope>NUCLEOTIDE SEQUENCE [LARGE SCALE GENOMIC DNA]</scope>
    <source>
        <strain evidence="3">cv. SW786</strain>
    </source>
</reference>
<name>A0A7N2KXZ4_QUELO</name>
<accession>A0A7N2KXZ4</accession>
<dbReference type="InterPro" id="IPR040358">
    <property type="entry name" value="At4g22758-like"/>
</dbReference>
<dbReference type="RefSeq" id="XP_030951138.1">
    <property type="nucleotide sequence ID" value="XM_031095278.1"/>
</dbReference>
<evidence type="ECO:0000259" key="1">
    <source>
        <dbReference type="Pfam" id="PF23156"/>
    </source>
</evidence>
<dbReference type="PANTHER" id="PTHR33270">
    <property type="entry name" value="BNAC05G50380D PROTEIN"/>
    <property type="match status" value="1"/>
</dbReference>
<evidence type="ECO:0000313" key="2">
    <source>
        <dbReference type="EnsemblPlants" id="QL02p057770:mrna"/>
    </source>
</evidence>
<dbReference type="OrthoDB" id="1919859at2759"/>
<dbReference type="GeneID" id="115974766"/>